<dbReference type="AlphaFoldDB" id="A0A8S1UZ74"/>
<gene>
    <name evidence="2" type="ORF">POCTA_138.1.T0500279</name>
</gene>
<sequence length="689" mass="80943">MTIALFLALYVKTVLTDFVLILNPDEPFVVKEFDILEEQYEDEAILRQGAWFQYLPLISTIQAQSIGILDSNCFHLFSSVGKYSQTLNMLYYDCQDHEQMTITKYIKFMGNDDQQYNFEISINVFEYENQWYYFEFILFLQENRFQILLIKNEEILKNDILNVLPLKDQRTILKIGGDLVVVDSKLLNIANGDKFASFPGKIKAIDLSGSVVDFVDSAIYLGEPWEKCTCVANPISSLINQDYVNLITSIYTSRFQNCDQFTFTGWFKINEIIQTHNVLTYQFIKLTSNVQNNLFQNQNISPLQLFYQLSKNLNTIIITTYSYTYPSITLDFTKDPFLITKEFQILNNMQLWHLLYVKLEREEFSVNLKFFENRQIYEYKTSIVVKQFHQIYFKLFLGNLQKSTNNYLNIISRNLYFFNCNKDFQQQNCHISCGECDGPTYQDCISCSIESKRIYFPEYKQCICPQDTVDHDDQCLGYPDFGFQLISGEEQNDECLYGQFELNGLCYQCPGQINSQITTCFECVQNPKDWYDNPFCNTFVYLNQDGRTTSLEQIYYQFAAKPYFIFNGVNLELCLECQQSSLTNQENINQDIAKKQELFNSFCLSKISGQQCSKCRIEYCTTCAIQQQDKSVFIVRNSRNQKMVSVPWFLQESQKKIIVYHRITYHQQWNAKNALLKIAFIVLNMWLMI</sequence>
<name>A0A8S1UZ74_PAROT</name>
<feature type="chain" id="PRO_5035782773" evidence="1">
    <location>
        <begin position="17"/>
        <end position="689"/>
    </location>
</feature>
<dbReference type="Proteomes" id="UP000683925">
    <property type="component" value="Unassembled WGS sequence"/>
</dbReference>
<comment type="caution">
    <text evidence="2">The sequence shown here is derived from an EMBL/GenBank/DDBJ whole genome shotgun (WGS) entry which is preliminary data.</text>
</comment>
<protein>
    <submittedName>
        <fullName evidence="2">Uncharacterized protein</fullName>
    </submittedName>
</protein>
<keyword evidence="3" id="KW-1185">Reference proteome</keyword>
<feature type="signal peptide" evidence="1">
    <location>
        <begin position="1"/>
        <end position="16"/>
    </location>
</feature>
<accession>A0A8S1UZ74</accession>
<evidence type="ECO:0000313" key="3">
    <source>
        <dbReference type="Proteomes" id="UP000683925"/>
    </source>
</evidence>
<dbReference type="InterPro" id="IPR006212">
    <property type="entry name" value="Furin_repeat"/>
</dbReference>
<evidence type="ECO:0000313" key="2">
    <source>
        <dbReference type="EMBL" id="CAD8167796.1"/>
    </source>
</evidence>
<reference evidence="2" key="1">
    <citation type="submission" date="2021-01" db="EMBL/GenBank/DDBJ databases">
        <authorList>
            <consortium name="Genoscope - CEA"/>
            <person name="William W."/>
        </authorList>
    </citation>
    <scope>NUCLEOTIDE SEQUENCE</scope>
</reference>
<proteinExistence type="predicted"/>
<dbReference type="CDD" id="cd00064">
    <property type="entry name" value="FU"/>
    <property type="match status" value="1"/>
</dbReference>
<keyword evidence="1" id="KW-0732">Signal</keyword>
<dbReference type="EMBL" id="CAJJDP010000050">
    <property type="protein sequence ID" value="CAD8167796.1"/>
    <property type="molecule type" value="Genomic_DNA"/>
</dbReference>
<evidence type="ECO:0000256" key="1">
    <source>
        <dbReference type="SAM" id="SignalP"/>
    </source>
</evidence>
<organism evidence="2 3">
    <name type="scientific">Paramecium octaurelia</name>
    <dbReference type="NCBI Taxonomy" id="43137"/>
    <lineage>
        <taxon>Eukaryota</taxon>
        <taxon>Sar</taxon>
        <taxon>Alveolata</taxon>
        <taxon>Ciliophora</taxon>
        <taxon>Intramacronucleata</taxon>
        <taxon>Oligohymenophorea</taxon>
        <taxon>Peniculida</taxon>
        <taxon>Parameciidae</taxon>
        <taxon>Paramecium</taxon>
    </lineage>
</organism>
<dbReference type="OrthoDB" id="317982at2759"/>